<dbReference type="Proteomes" id="UP000070250">
    <property type="component" value="Chromosome"/>
</dbReference>
<dbReference type="PATRIC" id="fig|465721.4.peg.1369"/>
<dbReference type="InterPro" id="IPR027417">
    <property type="entry name" value="P-loop_NTPase"/>
</dbReference>
<keyword evidence="1" id="KW-0547">Nucleotide-binding</keyword>
<evidence type="ECO:0000313" key="4">
    <source>
        <dbReference type="Proteomes" id="UP000070250"/>
    </source>
</evidence>
<dbReference type="STRING" id="465721.ACG33_06425"/>
<evidence type="ECO:0000313" key="3">
    <source>
        <dbReference type="EMBL" id="AMN46737.1"/>
    </source>
</evidence>
<reference evidence="3 4" key="1">
    <citation type="submission" date="2015-06" db="EMBL/GenBank/DDBJ databases">
        <title>A Comprehensive Approach to Explore the Metabolic and Phylogenetic Diversity of Bacterial Steroid Degradation in the Environment: Testosterone as an Example.</title>
        <authorList>
            <person name="Yang F.-C."/>
            <person name="Chen Y.-L."/>
            <person name="Yu C.-P."/>
            <person name="Tang S.-L."/>
            <person name="Wang P.-H."/>
            <person name="Ismail W."/>
            <person name="Wang C.-H."/>
            <person name="Yang C.-Y."/>
            <person name="Chiang Y.-R."/>
        </authorList>
    </citation>
    <scope>NUCLEOTIDE SEQUENCE [LARGE SCALE GENOMIC DNA]</scope>
    <source>
        <strain evidence="3 4">DSM 18526</strain>
    </source>
</reference>
<dbReference type="AlphaFoldDB" id="A0A127F8J8"/>
<dbReference type="InterPro" id="IPR005654">
    <property type="entry name" value="ATPase_AFG1-like"/>
</dbReference>
<dbReference type="EMBL" id="CP011971">
    <property type="protein sequence ID" value="AMN46737.1"/>
    <property type="molecule type" value="Genomic_DNA"/>
</dbReference>
<evidence type="ECO:0000256" key="2">
    <source>
        <dbReference type="ARBA" id="ARBA00022840"/>
    </source>
</evidence>
<organism evidence="3 4">
    <name type="scientific">Steroidobacter denitrificans</name>
    <dbReference type="NCBI Taxonomy" id="465721"/>
    <lineage>
        <taxon>Bacteria</taxon>
        <taxon>Pseudomonadati</taxon>
        <taxon>Pseudomonadota</taxon>
        <taxon>Gammaproteobacteria</taxon>
        <taxon>Steroidobacterales</taxon>
        <taxon>Steroidobacteraceae</taxon>
        <taxon>Steroidobacter</taxon>
    </lineage>
</organism>
<proteinExistence type="predicted"/>
<keyword evidence="4" id="KW-1185">Reference proteome</keyword>
<dbReference type="GO" id="GO:0005524">
    <property type="term" value="F:ATP binding"/>
    <property type="evidence" value="ECO:0007669"/>
    <property type="project" value="UniProtKB-KW"/>
</dbReference>
<dbReference type="SUPFAM" id="SSF52540">
    <property type="entry name" value="P-loop containing nucleoside triphosphate hydrolases"/>
    <property type="match status" value="1"/>
</dbReference>
<dbReference type="NCBIfam" id="NF040713">
    <property type="entry name" value="ZapE"/>
    <property type="match status" value="1"/>
</dbReference>
<protein>
    <submittedName>
        <fullName evidence="3">ATPase</fullName>
    </submittedName>
</protein>
<dbReference type="OrthoDB" id="9774491at2"/>
<dbReference type="PANTHER" id="PTHR12169">
    <property type="entry name" value="ATPASE N2B"/>
    <property type="match status" value="1"/>
</dbReference>
<dbReference type="GO" id="GO:0005737">
    <property type="term" value="C:cytoplasm"/>
    <property type="evidence" value="ECO:0007669"/>
    <property type="project" value="TreeGrafter"/>
</dbReference>
<sequence length="364" mass="41761">MIAASSFETLYQSECVRLGYEPDAAQQQVVMLLDDLRRRLMMPTSRSRLRELLSRRQPVEQSGLYIWGSVGRGKTWLMDLFFQSLPFRDKQRSHFHRFMQFVHDELRKHAQHADPLALVAQKIARRARVLCFDELFVADIGDAMLLGTLLHELFARGVTLVATSNVPPEDLYKDGLQRARFLPAIQLLKKHTRIVHLDGGTDHRLRLLELATTWFDASCKDTDAALQALFTAIAGEPGRADATLVLNHRRLHARRHAADVVWFGFRELCDGPRSQADYIEIARCYRTVFVSDIPALGEDSDNPARRFIALVDEFYDRAVKLIVSSLRPAQELYGGARLSFEFERTTSRLIEMQSQEYLARPHRP</sequence>
<gene>
    <name evidence="3" type="ORF">ACG33_06425</name>
</gene>
<keyword evidence="2" id="KW-0067">ATP-binding</keyword>
<dbReference type="RefSeq" id="WP_066919689.1">
    <property type="nucleotide sequence ID" value="NZ_CP011971.1"/>
</dbReference>
<dbReference type="GO" id="GO:0016887">
    <property type="term" value="F:ATP hydrolysis activity"/>
    <property type="evidence" value="ECO:0007669"/>
    <property type="project" value="InterPro"/>
</dbReference>
<accession>A0A127F8J8</accession>
<evidence type="ECO:0000256" key="1">
    <source>
        <dbReference type="ARBA" id="ARBA00022741"/>
    </source>
</evidence>
<dbReference type="GO" id="GO:0051301">
    <property type="term" value="P:cell division"/>
    <property type="evidence" value="ECO:0007669"/>
    <property type="project" value="TreeGrafter"/>
</dbReference>
<dbReference type="Pfam" id="PF03969">
    <property type="entry name" value="AFG1_ATPase"/>
    <property type="match status" value="1"/>
</dbReference>
<dbReference type="Gene3D" id="3.40.50.300">
    <property type="entry name" value="P-loop containing nucleotide triphosphate hydrolases"/>
    <property type="match status" value="1"/>
</dbReference>
<dbReference type="KEGG" id="sdf:ACG33_06425"/>
<dbReference type="GO" id="GO:0032153">
    <property type="term" value="C:cell division site"/>
    <property type="evidence" value="ECO:0007669"/>
    <property type="project" value="TreeGrafter"/>
</dbReference>
<dbReference type="PANTHER" id="PTHR12169:SF6">
    <property type="entry name" value="AFG1-LIKE ATPASE"/>
    <property type="match status" value="1"/>
</dbReference>
<name>A0A127F8J8_STEDE</name>